<feature type="region of interest" description="Disordered" evidence="7">
    <location>
        <begin position="491"/>
        <end position="517"/>
    </location>
</feature>
<feature type="transmembrane region" description="Helical" evidence="8">
    <location>
        <begin position="1053"/>
        <end position="1075"/>
    </location>
</feature>
<dbReference type="InterPro" id="IPR027417">
    <property type="entry name" value="P-loop_NTPase"/>
</dbReference>
<gene>
    <name evidence="11" type="primary">LOC101850602</name>
</gene>
<dbReference type="Proteomes" id="UP000694888">
    <property type="component" value="Unplaced"/>
</dbReference>
<evidence type="ECO:0000256" key="6">
    <source>
        <dbReference type="ARBA" id="ARBA00023136"/>
    </source>
</evidence>
<feature type="transmembrane region" description="Helical" evidence="8">
    <location>
        <begin position="646"/>
        <end position="665"/>
    </location>
</feature>
<feature type="transmembrane region" description="Helical" evidence="8">
    <location>
        <begin position="911"/>
        <end position="935"/>
    </location>
</feature>
<feature type="transmembrane region" description="Helical" evidence="8">
    <location>
        <begin position="941"/>
        <end position="964"/>
    </location>
</feature>
<dbReference type="PANTHER" id="PTHR19229">
    <property type="entry name" value="ATP-BINDING CASSETTE TRANSPORTER SUBFAMILY A ABCA"/>
    <property type="match status" value="1"/>
</dbReference>
<dbReference type="SMART" id="SM00382">
    <property type="entry name" value="AAA"/>
    <property type="match status" value="2"/>
</dbReference>
<feature type="region of interest" description="Disordered" evidence="7">
    <location>
        <begin position="1093"/>
        <end position="1116"/>
    </location>
</feature>
<feature type="transmembrane region" description="Helical" evidence="8">
    <location>
        <begin position="882"/>
        <end position="899"/>
    </location>
</feature>
<feature type="transmembrane region" description="Helical" evidence="8">
    <location>
        <begin position="976"/>
        <end position="994"/>
    </location>
</feature>
<keyword evidence="4 11" id="KW-0067">ATP-binding</keyword>
<dbReference type="Gene3D" id="3.40.50.300">
    <property type="entry name" value="P-loop containing nucleotide triphosphate hydrolases"/>
    <property type="match status" value="2"/>
</dbReference>
<dbReference type="InterPro" id="IPR003593">
    <property type="entry name" value="AAA+_ATPase"/>
</dbReference>
<dbReference type="CDD" id="cd03263">
    <property type="entry name" value="ABC_subfamily_A"/>
    <property type="match status" value="2"/>
</dbReference>
<dbReference type="Pfam" id="PF00005">
    <property type="entry name" value="ABC_tran"/>
    <property type="match status" value="2"/>
</dbReference>
<evidence type="ECO:0000256" key="2">
    <source>
        <dbReference type="ARBA" id="ARBA00022692"/>
    </source>
</evidence>
<keyword evidence="5 8" id="KW-1133">Transmembrane helix</keyword>
<protein>
    <submittedName>
        <fullName evidence="11">ATP-binding cassette sub-family A member 3</fullName>
    </submittedName>
</protein>
<feature type="domain" description="ABC transporter" evidence="9">
    <location>
        <begin position="1145"/>
        <end position="1375"/>
    </location>
</feature>
<evidence type="ECO:0000256" key="4">
    <source>
        <dbReference type="ARBA" id="ARBA00022840"/>
    </source>
</evidence>
<reference evidence="11" key="1">
    <citation type="submission" date="2025-08" db="UniProtKB">
        <authorList>
            <consortium name="RefSeq"/>
        </authorList>
    </citation>
    <scope>IDENTIFICATION</scope>
</reference>
<evidence type="ECO:0000313" key="10">
    <source>
        <dbReference type="Proteomes" id="UP000694888"/>
    </source>
</evidence>
<dbReference type="SUPFAM" id="SSF52540">
    <property type="entry name" value="P-loop containing nucleoside triphosphate hydrolases"/>
    <property type="match status" value="2"/>
</dbReference>
<keyword evidence="6 8" id="KW-0472">Membrane</keyword>
<evidence type="ECO:0000256" key="8">
    <source>
        <dbReference type="SAM" id="Phobius"/>
    </source>
</evidence>
<organism evidence="10 11">
    <name type="scientific">Aplysia californica</name>
    <name type="common">California sea hare</name>
    <dbReference type="NCBI Taxonomy" id="6500"/>
    <lineage>
        <taxon>Eukaryota</taxon>
        <taxon>Metazoa</taxon>
        <taxon>Spiralia</taxon>
        <taxon>Lophotrochozoa</taxon>
        <taxon>Mollusca</taxon>
        <taxon>Gastropoda</taxon>
        <taxon>Heterobranchia</taxon>
        <taxon>Euthyneura</taxon>
        <taxon>Tectipleura</taxon>
        <taxon>Aplysiida</taxon>
        <taxon>Aplysioidea</taxon>
        <taxon>Aplysiidae</taxon>
        <taxon>Aplysia</taxon>
    </lineage>
</organism>
<dbReference type="GO" id="GO:0005524">
    <property type="term" value="F:ATP binding"/>
    <property type="evidence" value="ECO:0007669"/>
    <property type="project" value="UniProtKB-KW"/>
</dbReference>
<feature type="transmembrane region" description="Helical" evidence="8">
    <location>
        <begin position="824"/>
        <end position="852"/>
    </location>
</feature>
<dbReference type="RefSeq" id="XP_005108894.3">
    <property type="nucleotide sequence ID" value="XM_005108837.3"/>
</dbReference>
<name>A0ABM0K4Z9_APLCA</name>
<keyword evidence="10" id="KW-1185">Reference proteome</keyword>
<dbReference type="InterPro" id="IPR017871">
    <property type="entry name" value="ABC_transporter-like_CS"/>
</dbReference>
<dbReference type="InterPro" id="IPR056264">
    <property type="entry name" value="R2_ABCA1-4-like"/>
</dbReference>
<keyword evidence="2 8" id="KW-0812">Transmembrane</keyword>
<feature type="domain" description="ABC transporter" evidence="9">
    <location>
        <begin position="185"/>
        <end position="414"/>
    </location>
</feature>
<evidence type="ECO:0000256" key="1">
    <source>
        <dbReference type="ARBA" id="ARBA00004141"/>
    </source>
</evidence>
<dbReference type="Pfam" id="PF23321">
    <property type="entry name" value="R1_ABCA1"/>
    <property type="match status" value="1"/>
</dbReference>
<dbReference type="Pfam" id="PF12698">
    <property type="entry name" value="ABC2_membrane_3"/>
    <property type="match status" value="1"/>
</dbReference>
<accession>A0ABM0K4Z9</accession>
<evidence type="ECO:0000256" key="5">
    <source>
        <dbReference type="ARBA" id="ARBA00022989"/>
    </source>
</evidence>
<evidence type="ECO:0000256" key="3">
    <source>
        <dbReference type="ARBA" id="ARBA00022741"/>
    </source>
</evidence>
<evidence type="ECO:0000259" key="9">
    <source>
        <dbReference type="PROSITE" id="PS50893"/>
    </source>
</evidence>
<dbReference type="GeneID" id="101850602"/>
<evidence type="ECO:0000313" key="11">
    <source>
        <dbReference type="RefSeq" id="XP_005108894.3"/>
    </source>
</evidence>
<dbReference type="InterPro" id="IPR013525">
    <property type="entry name" value="ABC2_TM"/>
</dbReference>
<feature type="transmembrane region" description="Helical" evidence="8">
    <location>
        <begin position="27"/>
        <end position="46"/>
    </location>
</feature>
<feature type="compositionally biased region" description="Acidic residues" evidence="7">
    <location>
        <begin position="501"/>
        <end position="511"/>
    </location>
</feature>
<dbReference type="PROSITE" id="PS50893">
    <property type="entry name" value="ABC_TRANSPORTER_2"/>
    <property type="match status" value="2"/>
</dbReference>
<dbReference type="InterPro" id="IPR026082">
    <property type="entry name" value="ABCA"/>
</dbReference>
<keyword evidence="3" id="KW-0547">Nucleotide-binding</keyword>
<dbReference type="PANTHER" id="PTHR19229:SF250">
    <property type="entry name" value="ABC TRANSPORTER DOMAIN-CONTAINING PROTEIN-RELATED"/>
    <property type="match status" value="1"/>
</dbReference>
<proteinExistence type="predicted"/>
<dbReference type="PROSITE" id="PS00211">
    <property type="entry name" value="ABC_TRANSPORTER_1"/>
    <property type="match status" value="1"/>
</dbReference>
<sequence>MLLMLCYTLAVTSFCFMISTFTQKANVGAAVSGIVFFGIFVPHMIFRDDYNDMSHTTKMVISLDLNMAMALASDALGDYEGTGAGAKFSNMNDPPTADGTYSITDAMIMLLVDAAIYMTITWYMDNVYPGDYGVPRPLHFPFMKSYWVGHTKTSPDTSLPLPSSPRPSGKRTVHFEREPDLPAGIRTTGLKKKYGEKVVVKNTTLNMYQGQITVLLGHNGAGKTTTMSMLTGFTPPSSGTAVINGYDVRTDIEGVRGSLGLCPQHNILFDGLTVTEHLQFYAQLKGCPKDQAKVEAETMVSEVGLEGKEQTQSRHLSGGQKRKLSVGIALIFGSKVVILDEPSSGMDPASRRYIWDVLQRNKNSRTMLLTTHFMDEADVLGDRIAIMADGMVKCCGSSLFLKKLYGGGYRLIVVKNEECDVGQITSLVTSQIPGSAYLEEYGSEVVYTLPDQQSEKFADLFRDLDEQKEQLGIEGFGTTATTMEEVCIKVGSAPEYHESDKEEEEEEEEDSTPTSFLTSTRNRINALFGCNAHTNADPSVIKHDDHYHVEPDGTRLVESVALERTREKGEILEDNKAHMRTKSAPSNKSNGALVHDQNGTVTISKQPADTLRFNRGYTKLENMELKITQLKALLIKKVLIAMRHKFIFIFQLTTPIVYAVLANFFSNALPGDDDETERIFDLSHFGRTSVPYSYGVWPTQLSQTLAMTYVGLFNSTSDLPHLVDRVEWPSFSEYLLREAKDNGISTFSEEVIIGADFESDNSSSNASVVSAFFNDRPWHAEPIALVTVMQALVKYIMGSDYSIETSIFPMPMEAEDRSKQKSDSAVLSGVTISTNITFGMAFLVSSFVFPLIQERETGSKHLQNVSGVSPFMYWLPNFIGDYINYILPSVFIIFVFLAFDEKAYIGDGNVFPFFLLLVAYGMSVLPFSYVLQFLFKAPASGLVVTLMYHVFTSIFSTLLTYIVIITSRSRSGADTLRYALGILFPNFNLGMAIVDMYSNHKNKEFCYDYNYQEVCKLNITFPCCRDYGNCGDFCLDFESDTLSLSSPAIGRNILLLALQCVFYASLLFLFEYGFFHRLARAYKSRVQVNESSPLLERDNQGGSDQVEDSDQSEPKWMTTEDHDVIKEGERIQLTPLPQLLVSDSLVIADLVKQFGHFPAVDHISVGVPAQECFGLLGQNGAGKSTTFKMLTGLEEPTEGNAYVNKFDIKNNIKDVQANMGYCPQFDALLDHMTGRETLTLFCNLKGVPKEHISSVCDDLIDVLMLKPHADKLVGAYSGGNKRKLSTALSLVGDPAFILLDEPTSGMDPGARRQLWTVLSQVRASGRTLVLTSHSMEECDALCTRIAIMVNGRFMCLGSPQHLKNKFGQGYTLIAQMGHLTDGQMAPNEPVIEFIQSQISSAKVFDDHFGYIHIHIEDSNVKLANIFSLMEGAKQSLNVQDYSVHQTTLEQVFLSFVRHQKARAPDDKKRSNPLSCFAPCLPCCRCRTCC</sequence>
<evidence type="ECO:0000256" key="7">
    <source>
        <dbReference type="SAM" id="MobiDB-lite"/>
    </source>
</evidence>
<comment type="subcellular location">
    <subcellularLocation>
        <location evidence="1">Membrane</location>
        <topology evidence="1">Multi-pass membrane protein</topology>
    </subcellularLocation>
</comment>
<dbReference type="InterPro" id="IPR003439">
    <property type="entry name" value="ABC_transporter-like_ATP-bd"/>
</dbReference>